<dbReference type="GO" id="GO:0004519">
    <property type="term" value="F:endonuclease activity"/>
    <property type="evidence" value="ECO:0007669"/>
    <property type="project" value="UniProtKB-KW"/>
</dbReference>
<evidence type="ECO:0000313" key="3">
    <source>
        <dbReference type="Proteomes" id="UP000758168"/>
    </source>
</evidence>
<accession>A0ABS4Z5K1</accession>
<proteinExistence type="predicted"/>
<keyword evidence="2" id="KW-0540">Nuclease</keyword>
<feature type="domain" description="Restriction endonuclease type II-like" evidence="1">
    <location>
        <begin position="214"/>
        <end position="284"/>
    </location>
</feature>
<evidence type="ECO:0000259" key="1">
    <source>
        <dbReference type="Pfam" id="PF18741"/>
    </source>
</evidence>
<reference evidence="2 3" key="1">
    <citation type="submission" date="2021-03" db="EMBL/GenBank/DDBJ databases">
        <title>Sequencing the genomes of 1000 actinobacteria strains.</title>
        <authorList>
            <person name="Klenk H.-P."/>
        </authorList>
    </citation>
    <scope>NUCLEOTIDE SEQUENCE [LARGE SCALE GENOMIC DNA]</scope>
    <source>
        <strain evidence="2 3">DSM 12936</strain>
    </source>
</reference>
<sequence length="295" mass="32943">MDEAELGRALVAGGGVLRRQELAEHRAALDWQLRSGRLVPLLPGTYALAEQAGEPAVRLRAVCVTHPDAVLVGGAAARLGFWPTAPLPVVEAALPVGLRPQPGYRWQRRRIPPELVVERGGLRWTDPALTAVELATEACAEAVDLALRTRSATLAGMHEALRLTRHRAGNAERARVLLDSRDEPWSEAERRAHRLLRAAGVTGWRSNLPVVVSGRTYYLDIAFRGARLAVEIDGRLHEDDDSLFESDRWRQNALVRAGWRVLRFTWAMLRDHPEEFVQEVRAALVLQTQWRTGRL</sequence>
<comment type="caution">
    <text evidence="2">The sequence shown here is derived from an EMBL/GenBank/DDBJ whole genome shotgun (WGS) entry which is preliminary data.</text>
</comment>
<dbReference type="InterPro" id="IPR049468">
    <property type="entry name" value="Restrct_endonuc-II-like_dom"/>
</dbReference>
<evidence type="ECO:0000313" key="2">
    <source>
        <dbReference type="EMBL" id="MBP2416320.1"/>
    </source>
</evidence>
<keyword evidence="2" id="KW-0255">Endonuclease</keyword>
<dbReference type="Pfam" id="PF18741">
    <property type="entry name" value="MTES_1575"/>
    <property type="match status" value="1"/>
</dbReference>
<protein>
    <submittedName>
        <fullName evidence="2">Very-short-patch-repair endonuclease</fullName>
    </submittedName>
</protein>
<gene>
    <name evidence="2" type="ORF">JOF54_001242</name>
</gene>
<dbReference type="SUPFAM" id="SSF52980">
    <property type="entry name" value="Restriction endonuclease-like"/>
    <property type="match status" value="1"/>
</dbReference>
<dbReference type="InterPro" id="IPR011335">
    <property type="entry name" value="Restrct_endonuc-II-like"/>
</dbReference>
<dbReference type="Proteomes" id="UP000758168">
    <property type="component" value="Unassembled WGS sequence"/>
</dbReference>
<name>A0ABS4Z5K1_9ACTN</name>
<dbReference type="Gene3D" id="3.40.960.10">
    <property type="entry name" value="VSR Endonuclease"/>
    <property type="match status" value="1"/>
</dbReference>
<dbReference type="EMBL" id="JAGIOB010000001">
    <property type="protein sequence ID" value="MBP2416320.1"/>
    <property type="molecule type" value="Genomic_DNA"/>
</dbReference>
<organism evidence="2 3">
    <name type="scientific">Microlunatus capsulatus</name>
    <dbReference type="NCBI Taxonomy" id="99117"/>
    <lineage>
        <taxon>Bacteria</taxon>
        <taxon>Bacillati</taxon>
        <taxon>Actinomycetota</taxon>
        <taxon>Actinomycetes</taxon>
        <taxon>Propionibacteriales</taxon>
        <taxon>Propionibacteriaceae</taxon>
        <taxon>Microlunatus</taxon>
    </lineage>
</organism>
<dbReference type="RefSeq" id="WP_210053948.1">
    <property type="nucleotide sequence ID" value="NZ_BAAAMH010000012.1"/>
</dbReference>
<keyword evidence="2" id="KW-0378">Hydrolase</keyword>
<keyword evidence="3" id="KW-1185">Reference proteome</keyword>